<keyword evidence="1" id="KW-0472">Membrane</keyword>
<gene>
    <name evidence="2" type="ORF">FS935_01555</name>
</gene>
<evidence type="ECO:0000256" key="1">
    <source>
        <dbReference type="SAM" id="Phobius"/>
    </source>
</evidence>
<sequence>MWMMIGIISVGLVIVMAEVPSLIRKQEKKQLWVFAILLILGVGLSIAKTLNVHIPNPLEALIFFYQPISDVVMTWLS</sequence>
<dbReference type="EMBL" id="VOQF01000001">
    <property type="protein sequence ID" value="TXC92906.1"/>
    <property type="molecule type" value="Genomic_DNA"/>
</dbReference>
<proteinExistence type="predicted"/>
<name>A0A5C6W4P5_9BACI</name>
<dbReference type="OrthoDB" id="2440830at2"/>
<reference evidence="2 3" key="1">
    <citation type="journal article" date="2005" name="Int. J. Syst. Evol. Microbiol.">
        <title>Bacillus litoralis sp. nov., isolated from a tidal flat of the Yellow Sea in Korea.</title>
        <authorList>
            <person name="Yoon J.H."/>
            <person name="Oh T.K."/>
        </authorList>
    </citation>
    <scope>NUCLEOTIDE SEQUENCE [LARGE SCALE GENOMIC DNA]</scope>
    <source>
        <strain evidence="2 3">SW-211</strain>
    </source>
</reference>
<protein>
    <submittedName>
        <fullName evidence="2">Uncharacterized protein</fullName>
    </submittedName>
</protein>
<accession>A0A5C6W4P5</accession>
<evidence type="ECO:0000313" key="3">
    <source>
        <dbReference type="Proteomes" id="UP000321363"/>
    </source>
</evidence>
<dbReference type="AlphaFoldDB" id="A0A5C6W4P5"/>
<feature type="transmembrane region" description="Helical" evidence="1">
    <location>
        <begin position="31"/>
        <end position="50"/>
    </location>
</feature>
<keyword evidence="3" id="KW-1185">Reference proteome</keyword>
<comment type="caution">
    <text evidence="2">The sequence shown here is derived from an EMBL/GenBank/DDBJ whole genome shotgun (WGS) entry which is preliminary data.</text>
</comment>
<keyword evidence="1" id="KW-1133">Transmembrane helix</keyword>
<dbReference type="Proteomes" id="UP000321363">
    <property type="component" value="Unassembled WGS sequence"/>
</dbReference>
<keyword evidence="1" id="KW-0812">Transmembrane</keyword>
<evidence type="ECO:0000313" key="2">
    <source>
        <dbReference type="EMBL" id="TXC92906.1"/>
    </source>
</evidence>
<organism evidence="2 3">
    <name type="scientific">Metabacillus litoralis</name>
    <dbReference type="NCBI Taxonomy" id="152268"/>
    <lineage>
        <taxon>Bacteria</taxon>
        <taxon>Bacillati</taxon>
        <taxon>Bacillota</taxon>
        <taxon>Bacilli</taxon>
        <taxon>Bacillales</taxon>
        <taxon>Bacillaceae</taxon>
        <taxon>Metabacillus</taxon>
    </lineage>
</organism>